<accession>A0A238LLB4</accession>
<sequence length="126" mass="13348">MIEIGEVAVLDQAVTDADAARQAVQNLAAPGSLDPERQLGDLDTFLVHVHAEEIVGQNFTVGDIVEQIAKMFGLGQQVFDLVVHAGQFGLHEVERHDQEHTGATGGINNAQGLQAIAIGLPGFQLS</sequence>
<dbReference type="AlphaFoldDB" id="A0A238LLB4"/>
<gene>
    <name evidence="1" type="ORF">LOM8899_04370</name>
</gene>
<name>A0A238LLB4_9RHOB</name>
<dbReference type="EMBL" id="FXZK01000021">
    <property type="protein sequence ID" value="SMY10195.1"/>
    <property type="molecule type" value="Genomic_DNA"/>
</dbReference>
<dbReference type="Proteomes" id="UP000201613">
    <property type="component" value="Unassembled WGS sequence"/>
</dbReference>
<evidence type="ECO:0000313" key="1">
    <source>
        <dbReference type="EMBL" id="SMY10195.1"/>
    </source>
</evidence>
<evidence type="ECO:0000313" key="2">
    <source>
        <dbReference type="Proteomes" id="UP000201613"/>
    </source>
</evidence>
<reference evidence="1 2" key="1">
    <citation type="submission" date="2017-05" db="EMBL/GenBank/DDBJ databases">
        <authorList>
            <person name="Song R."/>
            <person name="Chenine A.L."/>
            <person name="Ruprecht R.M."/>
        </authorList>
    </citation>
    <scope>NUCLEOTIDE SEQUENCE [LARGE SCALE GENOMIC DNA]</scope>
    <source>
        <strain evidence="1 2">CECT 8899</strain>
    </source>
</reference>
<organism evidence="1 2">
    <name type="scientific">Flavimaricola marinus</name>
    <dbReference type="NCBI Taxonomy" id="1819565"/>
    <lineage>
        <taxon>Bacteria</taxon>
        <taxon>Pseudomonadati</taxon>
        <taxon>Pseudomonadota</taxon>
        <taxon>Alphaproteobacteria</taxon>
        <taxon>Rhodobacterales</taxon>
        <taxon>Paracoccaceae</taxon>
        <taxon>Flavimaricola</taxon>
    </lineage>
</organism>
<proteinExistence type="predicted"/>
<keyword evidence="2" id="KW-1185">Reference proteome</keyword>
<protein>
    <submittedName>
        <fullName evidence="1">Uncharacterized protein</fullName>
    </submittedName>
</protein>